<evidence type="ECO:0000259" key="1">
    <source>
        <dbReference type="PROSITE" id="PS51819"/>
    </source>
</evidence>
<organism evidence="2 3">
    <name type="scientific">Dyella jiangningensis</name>
    <dbReference type="NCBI Taxonomy" id="1379159"/>
    <lineage>
        <taxon>Bacteria</taxon>
        <taxon>Pseudomonadati</taxon>
        <taxon>Pseudomonadota</taxon>
        <taxon>Gammaproteobacteria</taxon>
        <taxon>Lysobacterales</taxon>
        <taxon>Rhodanobacteraceae</taxon>
        <taxon>Dyella</taxon>
    </lineage>
</organism>
<dbReference type="PROSITE" id="PS51819">
    <property type="entry name" value="VOC"/>
    <property type="match status" value="1"/>
</dbReference>
<dbReference type="AlphaFoldDB" id="A0A328P430"/>
<evidence type="ECO:0000313" key="3">
    <source>
        <dbReference type="Proteomes" id="UP000248926"/>
    </source>
</evidence>
<name>A0A328P430_9GAMM</name>
<dbReference type="InterPro" id="IPR037523">
    <property type="entry name" value="VOC_core"/>
</dbReference>
<keyword evidence="3" id="KW-1185">Reference proteome</keyword>
<reference evidence="2 3" key="1">
    <citation type="journal article" date="2018" name="Genet. Mol. Biol.">
        <title>The genome sequence of Dyella jiangningensis FCAV SCS01 from a lignocellulose-decomposing microbial consortium metagenome reveals potential for biotechnological applications.</title>
        <authorList>
            <person name="Desiderato J.G."/>
            <person name="Alvarenga D.O."/>
            <person name="Constancio M.T.L."/>
            <person name="Alves L.M.C."/>
            <person name="Varani A.M."/>
        </authorList>
    </citation>
    <scope>NUCLEOTIDE SEQUENCE [LARGE SCALE GENOMIC DNA]</scope>
    <source>
        <strain evidence="2 3">FCAV SCS01</strain>
    </source>
</reference>
<dbReference type="PANTHER" id="PTHR34109">
    <property type="entry name" value="BNAUNNG04460D PROTEIN-RELATED"/>
    <property type="match status" value="1"/>
</dbReference>
<protein>
    <submittedName>
        <fullName evidence="2">Glyxoylase</fullName>
    </submittedName>
</protein>
<dbReference type="InterPro" id="IPR004360">
    <property type="entry name" value="Glyas_Fos-R_dOase_dom"/>
</dbReference>
<dbReference type="SUPFAM" id="SSF54593">
    <property type="entry name" value="Glyoxalase/Bleomycin resistance protein/Dihydroxybiphenyl dioxygenase"/>
    <property type="match status" value="1"/>
</dbReference>
<dbReference type="Proteomes" id="UP000248926">
    <property type="component" value="Unassembled WGS sequence"/>
</dbReference>
<sequence>MSTYPPPIVHELFPYLRVRGASAAIDYYQRAFGARLRLRLDEPGTGRVGHAELELGSAVLMVSDEYPECDILGPESVGGTSVSIHLHVDNADNALARAVAAGGTLIRPAQDAFYGERGGTVRDPFGHEWLIGHSIEDVSPEEMQRRYDALMAEG</sequence>
<dbReference type="Pfam" id="PF00903">
    <property type="entry name" value="Glyoxalase"/>
    <property type="match status" value="1"/>
</dbReference>
<dbReference type="RefSeq" id="WP_111983787.1">
    <property type="nucleotide sequence ID" value="NZ_NFZS01000004.1"/>
</dbReference>
<feature type="domain" description="VOC" evidence="1">
    <location>
        <begin position="7"/>
        <end position="134"/>
    </location>
</feature>
<proteinExistence type="predicted"/>
<gene>
    <name evidence="2" type="ORF">CA260_14570</name>
</gene>
<evidence type="ECO:0000313" key="2">
    <source>
        <dbReference type="EMBL" id="RAO75305.1"/>
    </source>
</evidence>
<dbReference type="OrthoDB" id="9795306at2"/>
<dbReference type="EMBL" id="NFZS01000004">
    <property type="protein sequence ID" value="RAO75305.1"/>
    <property type="molecule type" value="Genomic_DNA"/>
</dbReference>
<dbReference type="InterPro" id="IPR029068">
    <property type="entry name" value="Glyas_Bleomycin-R_OHBP_Dase"/>
</dbReference>
<accession>A0A328P430</accession>
<dbReference type="Gene3D" id="3.30.720.110">
    <property type="match status" value="1"/>
</dbReference>
<comment type="caution">
    <text evidence="2">The sequence shown here is derived from an EMBL/GenBank/DDBJ whole genome shotgun (WGS) entry which is preliminary data.</text>
</comment>
<dbReference type="PANTHER" id="PTHR34109:SF1">
    <property type="entry name" value="VOC DOMAIN-CONTAINING PROTEIN"/>
    <property type="match status" value="1"/>
</dbReference>
<dbReference type="CDD" id="cd07246">
    <property type="entry name" value="VOC_like"/>
    <property type="match status" value="1"/>
</dbReference>
<dbReference type="Gene3D" id="3.30.720.120">
    <property type="match status" value="1"/>
</dbReference>